<evidence type="ECO:0000313" key="2">
    <source>
        <dbReference type="Proteomes" id="UP001303046"/>
    </source>
</evidence>
<reference evidence="1 2" key="1">
    <citation type="submission" date="2023-08" db="EMBL/GenBank/DDBJ databases">
        <title>A Necator americanus chromosomal reference genome.</title>
        <authorList>
            <person name="Ilik V."/>
            <person name="Petrzelkova K.J."/>
            <person name="Pardy F."/>
            <person name="Fuh T."/>
            <person name="Niatou-Singa F.S."/>
            <person name="Gouil Q."/>
            <person name="Baker L."/>
            <person name="Ritchie M.E."/>
            <person name="Jex A.R."/>
            <person name="Gazzola D."/>
            <person name="Li H."/>
            <person name="Toshio Fujiwara R."/>
            <person name="Zhan B."/>
            <person name="Aroian R.V."/>
            <person name="Pafco B."/>
            <person name="Schwarz E.M."/>
        </authorList>
    </citation>
    <scope>NUCLEOTIDE SEQUENCE [LARGE SCALE GENOMIC DNA]</scope>
    <source>
        <strain evidence="1 2">Aroian</strain>
        <tissue evidence="1">Whole animal</tissue>
    </source>
</reference>
<keyword evidence="2" id="KW-1185">Reference proteome</keyword>
<comment type="caution">
    <text evidence="1">The sequence shown here is derived from an EMBL/GenBank/DDBJ whole genome shotgun (WGS) entry which is preliminary data.</text>
</comment>
<proteinExistence type="predicted"/>
<dbReference type="EMBL" id="JAVFWL010000004">
    <property type="protein sequence ID" value="KAK6751788.1"/>
    <property type="molecule type" value="Genomic_DNA"/>
</dbReference>
<name>A0ABR1DNI7_NECAM</name>
<organism evidence="1 2">
    <name type="scientific">Necator americanus</name>
    <name type="common">Human hookworm</name>
    <dbReference type="NCBI Taxonomy" id="51031"/>
    <lineage>
        <taxon>Eukaryota</taxon>
        <taxon>Metazoa</taxon>
        <taxon>Ecdysozoa</taxon>
        <taxon>Nematoda</taxon>
        <taxon>Chromadorea</taxon>
        <taxon>Rhabditida</taxon>
        <taxon>Rhabditina</taxon>
        <taxon>Rhabditomorpha</taxon>
        <taxon>Strongyloidea</taxon>
        <taxon>Ancylostomatidae</taxon>
        <taxon>Bunostominae</taxon>
        <taxon>Necator</taxon>
    </lineage>
</organism>
<protein>
    <submittedName>
        <fullName evidence="1">Uncharacterized protein</fullName>
    </submittedName>
</protein>
<accession>A0ABR1DNI7</accession>
<gene>
    <name evidence="1" type="primary">Necator_chrIV.g16595</name>
    <name evidence="1" type="ORF">RB195_003298</name>
</gene>
<evidence type="ECO:0000313" key="1">
    <source>
        <dbReference type="EMBL" id="KAK6751788.1"/>
    </source>
</evidence>
<sequence length="95" mass="10013">MAGQLGVATRIIELHPYAPGYRKALLRYESWPGLAAKRSGGEDPKPAAMSAEGLALGLAPLNLAGSRPGSHTPVPIHPSMVSRMPSYSRFLNSCG</sequence>
<dbReference type="Proteomes" id="UP001303046">
    <property type="component" value="Unassembled WGS sequence"/>
</dbReference>